<dbReference type="SMART" id="SM00516">
    <property type="entry name" value="SEC14"/>
    <property type="match status" value="1"/>
</dbReference>
<dbReference type="RefSeq" id="XP_034232107.1">
    <property type="nucleotide sequence ID" value="XM_034376216.1"/>
</dbReference>
<evidence type="ECO:0000313" key="3">
    <source>
        <dbReference type="Proteomes" id="UP000515158"/>
    </source>
</evidence>
<dbReference type="CDD" id="cd00170">
    <property type="entry name" value="SEC14"/>
    <property type="match status" value="1"/>
</dbReference>
<dbReference type="OrthoDB" id="6432525at2759"/>
<name>A0A6P8YE51_THRPL</name>
<dbReference type="Pfam" id="PF00650">
    <property type="entry name" value="CRAL_TRIO"/>
    <property type="match status" value="1"/>
</dbReference>
<dbReference type="PRINTS" id="PR00180">
    <property type="entry name" value="CRETINALDHBP"/>
</dbReference>
<dbReference type="InParanoid" id="A0A6P8YE51"/>
<evidence type="ECO:0000259" key="2">
    <source>
        <dbReference type="PROSITE" id="PS50191"/>
    </source>
</evidence>
<dbReference type="InterPro" id="IPR036273">
    <property type="entry name" value="CRAL/TRIO_N_dom_sf"/>
</dbReference>
<dbReference type="GO" id="GO:1902936">
    <property type="term" value="F:phosphatidylinositol bisphosphate binding"/>
    <property type="evidence" value="ECO:0007669"/>
    <property type="project" value="TreeGrafter"/>
</dbReference>
<dbReference type="KEGG" id="tpal:117640029"/>
<gene>
    <name evidence="4" type="primary">LOC117640029</name>
</gene>
<dbReference type="PANTHER" id="PTHR10174">
    <property type="entry name" value="ALPHA-TOCOPHEROL TRANSFER PROTEIN-RELATED"/>
    <property type="match status" value="1"/>
</dbReference>
<evidence type="ECO:0000256" key="1">
    <source>
        <dbReference type="SAM" id="MobiDB-lite"/>
    </source>
</evidence>
<keyword evidence="3" id="KW-1185">Reference proteome</keyword>
<evidence type="ECO:0000313" key="4">
    <source>
        <dbReference type="RefSeq" id="XP_034232107.1"/>
    </source>
</evidence>
<feature type="domain" description="CRAL-TRIO" evidence="2">
    <location>
        <begin position="136"/>
        <end position="239"/>
    </location>
</feature>
<dbReference type="SUPFAM" id="SSF46938">
    <property type="entry name" value="CRAL/TRIO N-terminal domain"/>
    <property type="match status" value="1"/>
</dbReference>
<dbReference type="PROSITE" id="PS50191">
    <property type="entry name" value="CRAL_TRIO"/>
    <property type="match status" value="1"/>
</dbReference>
<accession>A0A6P8YE51</accession>
<sequence>MAPHADVGEDLQGMQQLRDWLQRQPHLPPMPDKLMARMLHSCYGSVERTKTTVDNYMTITTHAPEVFGNRAALDRRYKSQIDIMYVCSLKGHTKEGFSPMLIKFQDTDPAKFEMTSAVHAGLMSFCVQMEIDDRVPGYVVLLDFTGVTMSHIMKVSLTTLKQLLVFVQEGLPVRLRGIHFINAQAIVQQIVNLVKPLMKKELLDIFKVHTVDDMPEFYEKYVPLSAMPSDYGGQDKSCKELHGEMKRCIEDNRDYLKMLDSLVVDETKRPGKSKSSSEVFGIQGSFKKLDLD</sequence>
<dbReference type="AlphaFoldDB" id="A0A6P8YE51"/>
<dbReference type="Gene3D" id="3.40.525.10">
    <property type="entry name" value="CRAL-TRIO lipid binding domain"/>
    <property type="match status" value="1"/>
</dbReference>
<dbReference type="GeneID" id="117640029"/>
<dbReference type="InterPro" id="IPR001251">
    <property type="entry name" value="CRAL-TRIO_dom"/>
</dbReference>
<organism evidence="4">
    <name type="scientific">Thrips palmi</name>
    <name type="common">Melon thrips</name>
    <dbReference type="NCBI Taxonomy" id="161013"/>
    <lineage>
        <taxon>Eukaryota</taxon>
        <taxon>Metazoa</taxon>
        <taxon>Ecdysozoa</taxon>
        <taxon>Arthropoda</taxon>
        <taxon>Hexapoda</taxon>
        <taxon>Insecta</taxon>
        <taxon>Pterygota</taxon>
        <taxon>Neoptera</taxon>
        <taxon>Paraneoptera</taxon>
        <taxon>Thysanoptera</taxon>
        <taxon>Terebrantia</taxon>
        <taxon>Thripoidea</taxon>
        <taxon>Thripidae</taxon>
        <taxon>Thrips</taxon>
    </lineage>
</organism>
<dbReference type="Proteomes" id="UP000515158">
    <property type="component" value="Unplaced"/>
</dbReference>
<dbReference type="SUPFAM" id="SSF52087">
    <property type="entry name" value="CRAL/TRIO domain"/>
    <property type="match status" value="1"/>
</dbReference>
<dbReference type="GO" id="GO:0016020">
    <property type="term" value="C:membrane"/>
    <property type="evidence" value="ECO:0007669"/>
    <property type="project" value="TreeGrafter"/>
</dbReference>
<dbReference type="Gene3D" id="1.20.5.1200">
    <property type="entry name" value="Alpha-tocopherol transfer"/>
    <property type="match status" value="1"/>
</dbReference>
<dbReference type="InterPro" id="IPR036865">
    <property type="entry name" value="CRAL-TRIO_dom_sf"/>
</dbReference>
<dbReference type="PANTHER" id="PTHR10174:SF213">
    <property type="entry name" value="CRAL-TRIO DOMAIN-CONTAINING PROTEIN"/>
    <property type="match status" value="1"/>
</dbReference>
<reference evidence="4" key="1">
    <citation type="submission" date="2025-08" db="UniProtKB">
        <authorList>
            <consortium name="RefSeq"/>
        </authorList>
    </citation>
    <scope>IDENTIFICATION</scope>
    <source>
        <tissue evidence="4">Total insect</tissue>
    </source>
</reference>
<feature type="region of interest" description="Disordered" evidence="1">
    <location>
        <begin position="267"/>
        <end position="292"/>
    </location>
</feature>
<proteinExistence type="predicted"/>
<protein>
    <submittedName>
        <fullName evidence="4">Alpha-tocopherol transfer protein-like</fullName>
    </submittedName>
</protein>